<dbReference type="SMART" id="SM01130">
    <property type="entry name" value="DHDPS"/>
    <property type="match status" value="1"/>
</dbReference>
<protein>
    <submittedName>
        <fullName evidence="4">Dihydrodipicolinate synthetase</fullName>
    </submittedName>
</protein>
<feature type="active site" description="Schiff-base intermediate with substrate" evidence="3">
    <location>
        <position position="180"/>
    </location>
</feature>
<dbReference type="PATRIC" id="fig|1088721.3.peg.3406"/>
<name>G6EGM2_9SPHN</name>
<dbReference type="InterPro" id="IPR013785">
    <property type="entry name" value="Aldolase_TIM"/>
</dbReference>
<dbReference type="Pfam" id="PF00701">
    <property type="entry name" value="DHDPS"/>
    <property type="match status" value="1"/>
</dbReference>
<keyword evidence="5" id="KW-1185">Reference proteome</keyword>
<dbReference type="PIRSF" id="PIRSF001365">
    <property type="entry name" value="DHDPS"/>
    <property type="match status" value="1"/>
</dbReference>
<dbReference type="RefSeq" id="WP_007014360.1">
    <property type="nucleotide sequence ID" value="NZ_AGFM01000055.1"/>
</dbReference>
<keyword evidence="1 2" id="KW-0456">Lyase</keyword>
<dbReference type="InterPro" id="IPR002220">
    <property type="entry name" value="DapA-like"/>
</dbReference>
<dbReference type="OrthoDB" id="9782828at2"/>
<evidence type="ECO:0000256" key="3">
    <source>
        <dbReference type="PIRSR" id="PIRSR001365-1"/>
    </source>
</evidence>
<dbReference type="PANTHER" id="PTHR12128:SF51">
    <property type="entry name" value="BLL4205 PROTEIN"/>
    <property type="match status" value="1"/>
</dbReference>
<dbReference type="PRINTS" id="PR00146">
    <property type="entry name" value="DHPICSNTHASE"/>
</dbReference>
<evidence type="ECO:0000313" key="5">
    <source>
        <dbReference type="Proteomes" id="UP000004030"/>
    </source>
</evidence>
<proteinExistence type="inferred from homology"/>
<dbReference type="GO" id="GO:0008840">
    <property type="term" value="F:4-hydroxy-tetrahydrodipicolinate synthase activity"/>
    <property type="evidence" value="ECO:0007669"/>
    <property type="project" value="TreeGrafter"/>
</dbReference>
<dbReference type="SUPFAM" id="SSF51569">
    <property type="entry name" value="Aldolase"/>
    <property type="match status" value="1"/>
</dbReference>
<dbReference type="AlphaFoldDB" id="G6EGM2"/>
<dbReference type="Gene3D" id="3.20.20.70">
    <property type="entry name" value="Aldolase class I"/>
    <property type="match status" value="1"/>
</dbReference>
<accession>G6EGM2</accession>
<comment type="similarity">
    <text evidence="2">Belongs to the DapA family.</text>
</comment>
<feature type="active site" description="Proton donor/acceptor" evidence="3">
    <location>
        <position position="152"/>
    </location>
</feature>
<comment type="caution">
    <text evidence="4">The sequence shown here is derived from an EMBL/GenBank/DDBJ whole genome shotgun (WGS) entry which is preliminary data.</text>
</comment>
<evidence type="ECO:0000256" key="1">
    <source>
        <dbReference type="ARBA" id="ARBA00023239"/>
    </source>
</evidence>
<dbReference type="Proteomes" id="UP000004030">
    <property type="component" value="Unassembled WGS sequence"/>
</dbReference>
<dbReference type="KEGG" id="npn:JI59_21740"/>
<dbReference type="EMBL" id="AGFM01000055">
    <property type="protein sequence ID" value="EHJ59569.1"/>
    <property type="molecule type" value="Genomic_DNA"/>
</dbReference>
<sequence length="333" mass="36260">MTKSPGLLTIDEITGAWAMLPSPATPNGWDWRETDTVDVDEVARATEAMISSGIDGLMGMGTLGECCTMTREERRKFMSTAIDTAAGRVPFIAGATSLGTRDTIEMAREASDMGANGVLLGLPMWCPADTSMAVSYFRDVAEACPDTTIFIYANFAAFRYTWPPAFWAQMADIPQVRGVKYAAGANNRLVNDLNASRGNIRFLVMDMEYYMSARIDPDAMKAFWSSGAACGPEVATHLRDLVEGAKASGDWSKAKEFSDRIAPSMATLFPRGQHTEFAKYNVGLEKERINAGGWMNVGPARPPHHLTPEEYLEGARTSGRIWAQIAEEITAAG</sequence>
<evidence type="ECO:0000313" key="4">
    <source>
        <dbReference type="EMBL" id="EHJ59569.1"/>
    </source>
</evidence>
<evidence type="ECO:0000256" key="2">
    <source>
        <dbReference type="PIRNR" id="PIRNR001365"/>
    </source>
</evidence>
<reference evidence="4 5" key="1">
    <citation type="journal article" date="2012" name="J. Bacteriol.">
        <title>Genome sequence of benzo(a)pyrene-degrading bacterium Novosphingobium pentaromativorans US6-1.</title>
        <authorList>
            <person name="Luo Y.R."/>
            <person name="Kang S.G."/>
            <person name="Kim S.J."/>
            <person name="Kim M.R."/>
            <person name="Li N."/>
            <person name="Lee J.H."/>
            <person name="Kwon K.K."/>
        </authorList>
    </citation>
    <scope>NUCLEOTIDE SEQUENCE [LARGE SCALE GENOMIC DNA]</scope>
    <source>
        <strain evidence="4 5">US6-1</strain>
    </source>
</reference>
<organism evidence="4 5">
    <name type="scientific">Novosphingobium pentaromativorans US6-1</name>
    <dbReference type="NCBI Taxonomy" id="1088721"/>
    <lineage>
        <taxon>Bacteria</taxon>
        <taxon>Pseudomonadati</taxon>
        <taxon>Pseudomonadota</taxon>
        <taxon>Alphaproteobacteria</taxon>
        <taxon>Sphingomonadales</taxon>
        <taxon>Sphingomonadaceae</taxon>
        <taxon>Novosphingobium</taxon>
    </lineage>
</organism>
<gene>
    <name evidence="4" type="ORF">NSU_3452</name>
</gene>
<dbReference type="eggNOG" id="COG0329">
    <property type="taxonomic scope" value="Bacteria"/>
</dbReference>
<dbReference type="PANTHER" id="PTHR12128">
    <property type="entry name" value="DIHYDRODIPICOLINATE SYNTHASE"/>
    <property type="match status" value="1"/>
</dbReference>